<dbReference type="OrthoDB" id="10009055at2759"/>
<evidence type="ECO:0000256" key="9">
    <source>
        <dbReference type="SAM" id="MobiDB-lite"/>
    </source>
</evidence>
<comment type="caution">
    <text evidence="12">The sequence shown here is derived from an EMBL/GenBank/DDBJ whole genome shotgun (WGS) entry which is preliminary data.</text>
</comment>
<keyword evidence="13" id="KW-1185">Reference proteome</keyword>
<dbReference type="SUPFAM" id="SSF57667">
    <property type="entry name" value="beta-beta-alpha zinc fingers"/>
    <property type="match status" value="1"/>
</dbReference>
<keyword evidence="3" id="KW-0156">Chromatin regulator</keyword>
<feature type="compositionally biased region" description="Polar residues" evidence="9">
    <location>
        <begin position="752"/>
        <end position="766"/>
    </location>
</feature>
<dbReference type="Gene3D" id="3.30.160.60">
    <property type="entry name" value="Classic Zinc Finger"/>
    <property type="match status" value="1"/>
</dbReference>
<dbReference type="SUPFAM" id="SSF47095">
    <property type="entry name" value="HMG-box"/>
    <property type="match status" value="1"/>
</dbReference>
<dbReference type="InterPro" id="IPR009071">
    <property type="entry name" value="HMG_box_dom"/>
</dbReference>
<dbReference type="GO" id="GO:0006338">
    <property type="term" value="P:chromatin remodeling"/>
    <property type="evidence" value="ECO:0007669"/>
    <property type="project" value="InterPro"/>
</dbReference>
<dbReference type="PROSITE" id="PS50157">
    <property type="entry name" value="ZINC_FINGER_C2H2_2"/>
    <property type="match status" value="1"/>
</dbReference>
<comment type="subcellular location">
    <subcellularLocation>
        <location evidence="1">Nucleus</location>
    </subcellularLocation>
</comment>
<evidence type="ECO:0000259" key="11">
    <source>
        <dbReference type="PROSITE" id="PS50157"/>
    </source>
</evidence>
<dbReference type="Gene3D" id="1.10.30.10">
    <property type="entry name" value="High mobility group box domain"/>
    <property type="match status" value="1"/>
</dbReference>
<feature type="domain" description="C2H2-type" evidence="11">
    <location>
        <begin position="293"/>
        <end position="323"/>
    </location>
</feature>
<dbReference type="Proteomes" id="UP000605970">
    <property type="component" value="Unassembled WGS sequence"/>
</dbReference>
<feature type="compositionally biased region" description="Polar residues" evidence="9">
    <location>
        <begin position="568"/>
        <end position="581"/>
    </location>
</feature>
<evidence type="ECO:0000256" key="8">
    <source>
        <dbReference type="PROSITE-ProRule" id="PRU00267"/>
    </source>
</evidence>
<feature type="region of interest" description="Disordered" evidence="9">
    <location>
        <begin position="805"/>
        <end position="834"/>
    </location>
</feature>
<keyword evidence="7" id="KW-0863">Zinc-finger</keyword>
<evidence type="ECO:0000259" key="10">
    <source>
        <dbReference type="PROSITE" id="PS50118"/>
    </source>
</evidence>
<dbReference type="SMART" id="SM00398">
    <property type="entry name" value="HMG"/>
    <property type="match status" value="1"/>
</dbReference>
<dbReference type="EMBL" id="JABEBT010000044">
    <property type="protein sequence ID" value="KAF7635283.1"/>
    <property type="molecule type" value="Genomic_DNA"/>
</dbReference>
<dbReference type="PANTHER" id="PTHR16062">
    <property type="entry name" value="SWI/SNF-RELATED"/>
    <property type="match status" value="1"/>
</dbReference>
<feature type="region of interest" description="Disordered" evidence="9">
    <location>
        <begin position="752"/>
        <end position="772"/>
    </location>
</feature>
<feature type="DNA-binding region" description="HMG box" evidence="8">
    <location>
        <begin position="212"/>
        <end position="283"/>
    </location>
</feature>
<dbReference type="PANTHER" id="PTHR16062:SF19">
    <property type="entry name" value="PROTEIN POLYBROMO-1"/>
    <property type="match status" value="1"/>
</dbReference>
<evidence type="ECO:0008006" key="14">
    <source>
        <dbReference type="Google" id="ProtNLM"/>
    </source>
</evidence>
<dbReference type="GO" id="GO:0003682">
    <property type="term" value="F:chromatin binding"/>
    <property type="evidence" value="ECO:0007669"/>
    <property type="project" value="TreeGrafter"/>
</dbReference>
<dbReference type="GO" id="GO:0008270">
    <property type="term" value="F:zinc ion binding"/>
    <property type="evidence" value="ECO:0007669"/>
    <property type="project" value="UniProtKB-KW"/>
</dbReference>
<evidence type="ECO:0000256" key="5">
    <source>
        <dbReference type="ARBA" id="ARBA00023163"/>
    </source>
</evidence>
<dbReference type="InterPro" id="IPR013087">
    <property type="entry name" value="Znf_C2H2_type"/>
</dbReference>
<evidence type="ECO:0000256" key="4">
    <source>
        <dbReference type="ARBA" id="ARBA00023015"/>
    </source>
</evidence>
<dbReference type="GO" id="GO:0016586">
    <property type="term" value="C:RSC-type complex"/>
    <property type="evidence" value="ECO:0007669"/>
    <property type="project" value="InterPro"/>
</dbReference>
<evidence type="ECO:0000256" key="2">
    <source>
        <dbReference type="ARBA" id="ARBA00022737"/>
    </source>
</evidence>
<gene>
    <name evidence="12" type="ORF">Mgra_00005252</name>
</gene>
<dbReference type="Pfam" id="PF15228">
    <property type="entry name" value="DAP"/>
    <property type="match status" value="1"/>
</dbReference>
<evidence type="ECO:0000313" key="13">
    <source>
        <dbReference type="Proteomes" id="UP000605970"/>
    </source>
</evidence>
<dbReference type="GO" id="GO:0016514">
    <property type="term" value="C:SWI/SNF complex"/>
    <property type="evidence" value="ECO:0007669"/>
    <property type="project" value="TreeGrafter"/>
</dbReference>
<dbReference type="InterPro" id="IPR036910">
    <property type="entry name" value="HMG_box_dom_sf"/>
</dbReference>
<keyword evidence="6 8" id="KW-0539">Nucleus</keyword>
<evidence type="ECO:0000256" key="3">
    <source>
        <dbReference type="ARBA" id="ARBA00022853"/>
    </source>
</evidence>
<accession>A0A8S9ZPY7</accession>
<feature type="region of interest" description="Disordered" evidence="9">
    <location>
        <begin position="547"/>
        <end position="581"/>
    </location>
</feature>
<dbReference type="SMART" id="SM00355">
    <property type="entry name" value="ZnF_C2H2"/>
    <property type="match status" value="2"/>
</dbReference>
<reference evidence="12" key="1">
    <citation type="journal article" date="2020" name="Ecol. Evol.">
        <title>Genome structure and content of the rice root-knot nematode (Meloidogyne graminicola).</title>
        <authorList>
            <person name="Phan N.T."/>
            <person name="Danchin E.G.J."/>
            <person name="Klopp C."/>
            <person name="Perfus-Barbeoch L."/>
            <person name="Kozlowski D.K."/>
            <person name="Koutsovoulos G.D."/>
            <person name="Lopez-Roques C."/>
            <person name="Bouchez O."/>
            <person name="Zahm M."/>
            <person name="Besnard G."/>
            <person name="Bellafiore S."/>
        </authorList>
    </citation>
    <scope>NUCLEOTIDE SEQUENCE</scope>
    <source>
        <strain evidence="12">VN-18</strain>
    </source>
</reference>
<dbReference type="InterPro" id="IPR024130">
    <property type="entry name" value="DAP1/DAPL1"/>
</dbReference>
<dbReference type="PROSITE" id="PS50118">
    <property type="entry name" value="HMG_BOX_2"/>
    <property type="match status" value="1"/>
</dbReference>
<evidence type="ECO:0000256" key="6">
    <source>
        <dbReference type="ARBA" id="ARBA00023242"/>
    </source>
</evidence>
<feature type="compositionally biased region" description="Basic and acidic residues" evidence="9">
    <location>
        <begin position="805"/>
        <end position="814"/>
    </location>
</feature>
<keyword evidence="7" id="KW-0479">Metal-binding</keyword>
<keyword evidence="2" id="KW-0677">Repeat</keyword>
<keyword evidence="7" id="KW-0862">Zinc</keyword>
<dbReference type="AlphaFoldDB" id="A0A8S9ZPY7"/>
<keyword evidence="5" id="KW-0804">Transcription</keyword>
<evidence type="ECO:0000256" key="7">
    <source>
        <dbReference type="PROSITE-ProRule" id="PRU00042"/>
    </source>
</evidence>
<dbReference type="GO" id="GO:0006368">
    <property type="term" value="P:transcription elongation by RNA polymerase II"/>
    <property type="evidence" value="ECO:0007669"/>
    <property type="project" value="TreeGrafter"/>
</dbReference>
<dbReference type="InterPro" id="IPR037382">
    <property type="entry name" value="Rsc/polybromo"/>
</dbReference>
<evidence type="ECO:0000256" key="1">
    <source>
        <dbReference type="ARBA" id="ARBA00004123"/>
    </source>
</evidence>
<dbReference type="InterPro" id="IPR036236">
    <property type="entry name" value="Znf_C2H2_sf"/>
</dbReference>
<keyword evidence="8" id="KW-0238">DNA-binding</keyword>
<keyword evidence="4" id="KW-0805">Transcription regulation</keyword>
<proteinExistence type="predicted"/>
<feature type="domain" description="HMG box" evidence="10">
    <location>
        <begin position="212"/>
        <end position="283"/>
    </location>
</feature>
<evidence type="ECO:0000313" key="12">
    <source>
        <dbReference type="EMBL" id="KAF7635283.1"/>
    </source>
</evidence>
<sequence length="834" mass="93362">MKLLTSNSLCLLKRIMNPNRSHNTLPTPHSELNNESTCLISSKPHHSTLIKYARLNESEETINCKKDKAVCIDGVTRGKEEVIEEGEVDEFGEHFYNRQVSISNFIPHRNATSIRKHYIDHTSLDTNLPRDVSSPSAKNANFSWESDIGHQFKTVTNSVNNKQEANNSEAVVASFPSNSPPDIFSSNNLKSGRWATTTKNNSSWLATQPKLNAKSKSGYILFSAEVRKRVMNENPDAGFGEVSKIVGIEWKRLSDESKRDYETRAQYIAAERAKAELLTPNSKLPQPGQIRIYCCRWQQCDFQFDSQDGLYAHIRTSHTSKLDTDGQYACLWNSCLKYRKEGKPFPSLPRLNRHLKEKHLASAMRLVFPNQRAKNFFVYTPLKQEFSSFPSTSNGGSHHNIKGVSINENYGHFVHYPYGDIPSNPVACEVATPLSFCGTISDSTSSVKRRVHGIYIPPGQQAIIVNGVTVYIPSNAQTIILPPGYTGPQQLHQIVVHTQSTQQSFSPQVIQPTSCAGPQLSLSNAAASTSIQLQKPSNTSAPNSIFTTHSSQQSFSSTSTFTQQYTQGRSSEITSSTQSQPETHNLATNIISEYQNQHQIYGHYDYLVNAPPVTSVAASEIQNTDPGRTIISTEPKQAPSETLFLSPSTSVHVRRVVHSEAYIRYLESLHNSEGKRQRNVSKWDKSLLASSRNTVIPEHKRLPYDWIKINMTTIETEVPQHKGGHLPAEKISGGVRIARKERNLSDEKGTILNETVPTSPTNSNVSDESHITDKRHASSVLAYSNLAEQTNRDYPPEAIRAYHEKPHSSHEIHTAHRSNAAKTQCHRQFQPRKQ</sequence>
<dbReference type="Pfam" id="PF00505">
    <property type="entry name" value="HMG_box"/>
    <property type="match status" value="1"/>
</dbReference>
<feature type="compositionally biased region" description="Low complexity" evidence="9">
    <location>
        <begin position="547"/>
        <end position="567"/>
    </location>
</feature>
<dbReference type="PROSITE" id="PS00028">
    <property type="entry name" value="ZINC_FINGER_C2H2_1"/>
    <property type="match status" value="1"/>
</dbReference>
<organism evidence="12 13">
    <name type="scientific">Meloidogyne graminicola</name>
    <dbReference type="NCBI Taxonomy" id="189291"/>
    <lineage>
        <taxon>Eukaryota</taxon>
        <taxon>Metazoa</taxon>
        <taxon>Ecdysozoa</taxon>
        <taxon>Nematoda</taxon>
        <taxon>Chromadorea</taxon>
        <taxon>Rhabditida</taxon>
        <taxon>Tylenchina</taxon>
        <taxon>Tylenchomorpha</taxon>
        <taxon>Tylenchoidea</taxon>
        <taxon>Meloidogynidae</taxon>
        <taxon>Meloidogyninae</taxon>
        <taxon>Meloidogyne</taxon>
    </lineage>
</organism>
<name>A0A8S9ZPY7_9BILA</name>
<dbReference type="GO" id="GO:0003677">
    <property type="term" value="F:DNA binding"/>
    <property type="evidence" value="ECO:0007669"/>
    <property type="project" value="UniProtKB-UniRule"/>
</dbReference>
<protein>
    <recommendedName>
        <fullName evidence="14">HMG box domain-containing protein</fullName>
    </recommendedName>
</protein>